<keyword evidence="3" id="KW-0479">Metal-binding</keyword>
<dbReference type="InterPro" id="IPR000536">
    <property type="entry name" value="Nucl_hrmn_rcpt_lig-bd"/>
</dbReference>
<dbReference type="GO" id="GO:0045944">
    <property type="term" value="P:positive regulation of transcription by RNA polymerase II"/>
    <property type="evidence" value="ECO:0007669"/>
    <property type="project" value="TreeGrafter"/>
</dbReference>
<dbReference type="PROSITE" id="PS51843">
    <property type="entry name" value="NR_LBD"/>
    <property type="match status" value="1"/>
</dbReference>
<comment type="subcellular location">
    <subcellularLocation>
        <location evidence="1">Nucleus</location>
    </subcellularLocation>
</comment>
<dbReference type="GO" id="GO:0006950">
    <property type="term" value="P:response to stress"/>
    <property type="evidence" value="ECO:0007669"/>
    <property type="project" value="UniProtKB-ARBA"/>
</dbReference>
<dbReference type="PRINTS" id="PR00047">
    <property type="entry name" value="STROIDFINGER"/>
</dbReference>
<dbReference type="GO" id="GO:0030154">
    <property type="term" value="P:cell differentiation"/>
    <property type="evidence" value="ECO:0007669"/>
    <property type="project" value="TreeGrafter"/>
</dbReference>
<dbReference type="CDD" id="cd06966">
    <property type="entry name" value="NR_DBD_CAR"/>
    <property type="match status" value="1"/>
</dbReference>
<keyword evidence="15" id="KW-1185">Reference proteome</keyword>
<evidence type="ECO:0000256" key="7">
    <source>
        <dbReference type="ARBA" id="ARBA00023125"/>
    </source>
</evidence>
<dbReference type="InterPro" id="IPR001628">
    <property type="entry name" value="Znf_hrmn_rcpt"/>
</dbReference>
<dbReference type="SUPFAM" id="SSF57716">
    <property type="entry name" value="Glucocorticoid receptor-like (DNA-binding domain)"/>
    <property type="match status" value="1"/>
</dbReference>
<feature type="region of interest" description="Disordered" evidence="11">
    <location>
        <begin position="60"/>
        <end position="112"/>
    </location>
</feature>
<evidence type="ECO:0000256" key="10">
    <source>
        <dbReference type="ARBA" id="ARBA00023242"/>
    </source>
</evidence>
<keyword evidence="10" id="KW-0539">Nucleus</keyword>
<dbReference type="PANTHER" id="PTHR24082">
    <property type="entry name" value="NUCLEAR HORMONE RECEPTOR"/>
    <property type="match status" value="1"/>
</dbReference>
<evidence type="ECO:0000256" key="11">
    <source>
        <dbReference type="SAM" id="MobiDB-lite"/>
    </source>
</evidence>
<keyword evidence="4" id="KW-0863">Zinc-finger</keyword>
<evidence type="ECO:0008006" key="16">
    <source>
        <dbReference type="Google" id="ProtNLM"/>
    </source>
</evidence>
<dbReference type="SMART" id="SM00430">
    <property type="entry name" value="HOLI"/>
    <property type="match status" value="1"/>
</dbReference>
<accession>A0AAN5C4T6</accession>
<dbReference type="SUPFAM" id="SSF48508">
    <property type="entry name" value="Nuclear receptor ligand-binding domain"/>
    <property type="match status" value="1"/>
</dbReference>
<evidence type="ECO:0000259" key="13">
    <source>
        <dbReference type="PROSITE" id="PS51843"/>
    </source>
</evidence>
<dbReference type="Pfam" id="PF00105">
    <property type="entry name" value="zf-C4"/>
    <property type="match status" value="1"/>
</dbReference>
<dbReference type="FunFam" id="3.30.50.10:FF:000042">
    <property type="entry name" value="Nuclear hormone receptor HR96"/>
    <property type="match status" value="1"/>
</dbReference>
<keyword evidence="9" id="KW-0675">Receptor</keyword>
<evidence type="ECO:0000256" key="9">
    <source>
        <dbReference type="ARBA" id="ARBA00023170"/>
    </source>
</evidence>
<dbReference type="InterPro" id="IPR013088">
    <property type="entry name" value="Znf_NHR/GATA"/>
</dbReference>
<evidence type="ECO:0000259" key="12">
    <source>
        <dbReference type="PROSITE" id="PS51030"/>
    </source>
</evidence>
<feature type="compositionally biased region" description="Polar residues" evidence="11">
    <location>
        <begin position="909"/>
        <end position="929"/>
    </location>
</feature>
<protein>
    <recommendedName>
        <fullName evidence="16">Nuclear receptor</fullName>
    </recommendedName>
</protein>
<evidence type="ECO:0000256" key="8">
    <source>
        <dbReference type="ARBA" id="ARBA00023163"/>
    </source>
</evidence>
<evidence type="ECO:0000256" key="3">
    <source>
        <dbReference type="ARBA" id="ARBA00022723"/>
    </source>
</evidence>
<feature type="region of interest" description="Disordered" evidence="11">
    <location>
        <begin position="270"/>
        <end position="291"/>
    </location>
</feature>
<evidence type="ECO:0000313" key="15">
    <source>
        <dbReference type="Proteomes" id="UP001328107"/>
    </source>
</evidence>
<dbReference type="Proteomes" id="UP001328107">
    <property type="component" value="Unassembled WGS sequence"/>
</dbReference>
<feature type="domain" description="Nuclear receptor" evidence="12">
    <location>
        <begin position="118"/>
        <end position="193"/>
    </location>
</feature>
<organism evidence="14 15">
    <name type="scientific">Pristionchus mayeri</name>
    <dbReference type="NCBI Taxonomy" id="1317129"/>
    <lineage>
        <taxon>Eukaryota</taxon>
        <taxon>Metazoa</taxon>
        <taxon>Ecdysozoa</taxon>
        <taxon>Nematoda</taxon>
        <taxon>Chromadorea</taxon>
        <taxon>Rhabditida</taxon>
        <taxon>Rhabditina</taxon>
        <taxon>Diplogasteromorpha</taxon>
        <taxon>Diplogasteroidea</taxon>
        <taxon>Neodiplogasteridae</taxon>
        <taxon>Pristionchus</taxon>
    </lineage>
</organism>
<dbReference type="GO" id="GO:0004879">
    <property type="term" value="F:nuclear receptor activity"/>
    <property type="evidence" value="ECO:0007669"/>
    <property type="project" value="TreeGrafter"/>
</dbReference>
<feature type="compositionally biased region" description="Low complexity" evidence="11">
    <location>
        <begin position="82"/>
        <end position="93"/>
    </location>
</feature>
<feature type="region of interest" description="Disordered" evidence="11">
    <location>
        <begin position="891"/>
        <end position="929"/>
    </location>
</feature>
<evidence type="ECO:0000256" key="5">
    <source>
        <dbReference type="ARBA" id="ARBA00022833"/>
    </source>
</evidence>
<dbReference type="PROSITE" id="PS00031">
    <property type="entry name" value="NUCLEAR_REC_DBD_1"/>
    <property type="match status" value="1"/>
</dbReference>
<evidence type="ECO:0000313" key="14">
    <source>
        <dbReference type="EMBL" id="GMR30680.1"/>
    </source>
</evidence>
<evidence type="ECO:0000256" key="6">
    <source>
        <dbReference type="ARBA" id="ARBA00023015"/>
    </source>
</evidence>
<keyword evidence="7" id="KW-0238">DNA-binding</keyword>
<dbReference type="GO" id="GO:0000978">
    <property type="term" value="F:RNA polymerase II cis-regulatory region sequence-specific DNA binding"/>
    <property type="evidence" value="ECO:0007669"/>
    <property type="project" value="TreeGrafter"/>
</dbReference>
<dbReference type="PROSITE" id="PS51030">
    <property type="entry name" value="NUCLEAR_REC_DBD_2"/>
    <property type="match status" value="1"/>
</dbReference>
<dbReference type="PANTHER" id="PTHR24082:SF508">
    <property type="entry name" value="NUCLEAR HORMONE RECEPTOR FAMILY MEMBER NHR-48"/>
    <property type="match status" value="1"/>
</dbReference>
<feature type="region of interest" description="Disordered" evidence="11">
    <location>
        <begin position="202"/>
        <end position="254"/>
    </location>
</feature>
<dbReference type="AlphaFoldDB" id="A0AAN5C4T6"/>
<gene>
    <name evidence="14" type="ORF">PMAYCL1PPCAC_00875</name>
</gene>
<dbReference type="Gene3D" id="3.30.50.10">
    <property type="entry name" value="Erythroid Transcription Factor GATA-1, subunit A"/>
    <property type="match status" value="1"/>
</dbReference>
<dbReference type="InterPro" id="IPR050234">
    <property type="entry name" value="Nuclear_hormone_rcpt_NR1"/>
</dbReference>
<keyword evidence="5" id="KW-0862">Zinc</keyword>
<dbReference type="EMBL" id="BTRK01000001">
    <property type="protein sequence ID" value="GMR30680.1"/>
    <property type="molecule type" value="Genomic_DNA"/>
</dbReference>
<comment type="similarity">
    <text evidence="2">Belongs to the nuclear hormone receptor family.</text>
</comment>
<dbReference type="Pfam" id="PF00104">
    <property type="entry name" value="Hormone_recep"/>
    <property type="match status" value="1"/>
</dbReference>
<dbReference type="SMART" id="SM00399">
    <property type="entry name" value="ZnF_C4"/>
    <property type="match status" value="1"/>
</dbReference>
<dbReference type="Gene3D" id="1.10.565.10">
    <property type="entry name" value="Retinoid X Receptor"/>
    <property type="match status" value="1"/>
</dbReference>
<feature type="compositionally biased region" description="Basic and acidic residues" evidence="11">
    <location>
        <begin position="202"/>
        <end position="224"/>
    </location>
</feature>
<reference evidence="15" key="1">
    <citation type="submission" date="2022-10" db="EMBL/GenBank/DDBJ databases">
        <title>Genome assembly of Pristionchus species.</title>
        <authorList>
            <person name="Yoshida K."/>
            <person name="Sommer R.J."/>
        </authorList>
    </citation>
    <scope>NUCLEOTIDE SEQUENCE [LARGE SCALE GENOMIC DNA]</scope>
    <source>
        <strain evidence="15">RS5460</strain>
    </source>
</reference>
<evidence type="ECO:0000256" key="1">
    <source>
        <dbReference type="ARBA" id="ARBA00004123"/>
    </source>
</evidence>
<name>A0AAN5C4T6_9BILA</name>
<feature type="domain" description="NR LBD" evidence="13">
    <location>
        <begin position="653"/>
        <end position="891"/>
    </location>
</feature>
<feature type="non-terminal residue" evidence="14">
    <location>
        <position position="1"/>
    </location>
</feature>
<feature type="compositionally biased region" description="Low complexity" evidence="11">
    <location>
        <begin position="225"/>
        <end position="254"/>
    </location>
</feature>
<dbReference type="InterPro" id="IPR035500">
    <property type="entry name" value="NHR-like_dom_sf"/>
</dbReference>
<keyword evidence="6" id="KW-0805">Transcription regulation</keyword>
<sequence length="929" mass="100290">NVPYARPIGGLAATAPPTSRDLQPRRTFGVSFPVLTTRAHPLTEEVRTEARPMSTTTLADVLYPGGHAPGGEPQSPPSDLTPNSPNGGSSPGSDDGDGSSRKRSASGSNKEGKERTANKICRVCGDKAYSYNFNVITCESCKAFFRRNANKEKEIRCPFNESCEINVVSRRFCQRCRLFKCFQVGMKKEWIMTDEARLEKKARVEENRERRREEAKRKEGDGHHYGSSSGGHYRTTSVSSSNGGNSNPGSAKSSTATCAATAAAAAVAESVSIRQQQHHHHHQQQHVQQLQQMQPMFQPELPTLVAPSTTTSNMLDALAQQVAAAAATPAALQQPFPSVAALPTAAALVAAVAAPPPPPSNSELVAHAIALEQQMQQTPFGVVTTPAPAPSAAATAAAVYQAAAAHHHQQQQQQQQMAAAISQQIAQMTAAAQPVTAATPQQQLENATLAAALALPPPVVATPTTAAATAAILNAAVATASPLGPLTQTALIMDASAAMTQQLLAAAAPPPPPPSAIAAVATTMLLQPPQQPTLLQSAAALQPDRCCCTCACGKYHAGRAIVDQAQEEWESERRGRRSTQSAGDELGIAELLPSASSVNWLNTATNQNPLTEGALSSADDAFPPINHLKDNFVATNPLHAPHLGLKGDPEFGPMEADDEQRLKFLHDANGVWTQPLEGDENKLHSQSLPTKETMLQMMVGAIRRMIKMARKFPRFTSLHDTDQIKLFSSCYLDVMIIRGAMAYDPKENAWKGPTNKHDYKIKMDAMNDGADNMYQQSIRLYSMFKDEYRTDESAMLLLNMIVLFDPCAKGLTGVQSVTTENNAYKRCLKRYMYTQLMKKDPKMHPNQVQFEYSSLLERLATVRKMNSGARGIMEEHADNMDPLLQELLQRDEEAQKLNSKRHSPRGVGSVSSQGTVDDQSTFASTSAQA</sequence>
<evidence type="ECO:0000256" key="4">
    <source>
        <dbReference type="ARBA" id="ARBA00022771"/>
    </source>
</evidence>
<keyword evidence="8" id="KW-0804">Transcription</keyword>
<dbReference type="GO" id="GO:0005634">
    <property type="term" value="C:nucleus"/>
    <property type="evidence" value="ECO:0007669"/>
    <property type="project" value="UniProtKB-SubCell"/>
</dbReference>
<proteinExistence type="inferred from homology"/>
<feature type="region of interest" description="Disordered" evidence="11">
    <location>
        <begin position="1"/>
        <end position="27"/>
    </location>
</feature>
<evidence type="ECO:0000256" key="2">
    <source>
        <dbReference type="ARBA" id="ARBA00005993"/>
    </source>
</evidence>
<comment type="caution">
    <text evidence="14">The sequence shown here is derived from an EMBL/GenBank/DDBJ whole genome shotgun (WGS) entry which is preliminary data.</text>
</comment>
<dbReference type="GO" id="GO:0000122">
    <property type="term" value="P:negative regulation of transcription by RNA polymerase II"/>
    <property type="evidence" value="ECO:0007669"/>
    <property type="project" value="TreeGrafter"/>
</dbReference>
<dbReference type="GO" id="GO:0008270">
    <property type="term" value="F:zinc ion binding"/>
    <property type="evidence" value="ECO:0007669"/>
    <property type="project" value="UniProtKB-KW"/>
</dbReference>